<evidence type="ECO:0000313" key="1">
    <source>
        <dbReference type="EMBL" id="KAG7443863.1"/>
    </source>
</evidence>
<proteinExistence type="predicted"/>
<evidence type="ECO:0000313" key="2">
    <source>
        <dbReference type="Proteomes" id="UP000812287"/>
    </source>
</evidence>
<sequence length="178" mass="19626">MHRNLTKRKRWNHVEVFSGQTDAAVQNYNGKLPTSYSDVPESCPKVDVTLMRLPTPEGQRKIIESLMDVTPDHSVKNSLIAPLLSSREKASQINIETKVAGCQVQEPARVAGKFGMTEEGGRDGRKAANRALCHTNVQTRKPVLNLSGNVTSRGYLFSNDLVDGTSMVALPTEFLFLT</sequence>
<gene>
    <name evidence="1" type="ORF">BT62DRAFT_921530</name>
</gene>
<dbReference type="GeneID" id="66106611"/>
<name>A0A9P7VMD0_9AGAR</name>
<protein>
    <submittedName>
        <fullName evidence="1">Uncharacterized protein</fullName>
    </submittedName>
</protein>
<dbReference type="Proteomes" id="UP000812287">
    <property type="component" value="Unassembled WGS sequence"/>
</dbReference>
<organism evidence="1 2">
    <name type="scientific">Guyanagaster necrorhizus</name>
    <dbReference type="NCBI Taxonomy" id="856835"/>
    <lineage>
        <taxon>Eukaryota</taxon>
        <taxon>Fungi</taxon>
        <taxon>Dikarya</taxon>
        <taxon>Basidiomycota</taxon>
        <taxon>Agaricomycotina</taxon>
        <taxon>Agaricomycetes</taxon>
        <taxon>Agaricomycetidae</taxon>
        <taxon>Agaricales</taxon>
        <taxon>Marasmiineae</taxon>
        <taxon>Physalacriaceae</taxon>
        <taxon>Guyanagaster</taxon>
    </lineage>
</organism>
<accession>A0A9P7VMD0</accession>
<dbReference type="AlphaFoldDB" id="A0A9P7VMD0"/>
<dbReference type="EMBL" id="MU250542">
    <property type="protein sequence ID" value="KAG7443863.1"/>
    <property type="molecule type" value="Genomic_DNA"/>
</dbReference>
<dbReference type="RefSeq" id="XP_043037363.1">
    <property type="nucleotide sequence ID" value="XM_043184314.1"/>
</dbReference>
<keyword evidence="2" id="KW-1185">Reference proteome</keyword>
<comment type="caution">
    <text evidence="1">The sequence shown here is derived from an EMBL/GenBank/DDBJ whole genome shotgun (WGS) entry which is preliminary data.</text>
</comment>
<reference evidence="1" key="1">
    <citation type="submission" date="2020-11" db="EMBL/GenBank/DDBJ databases">
        <title>Adaptations for nitrogen fixation in a non-lichenized fungal sporocarp promotes dispersal by wood-feeding termites.</title>
        <authorList>
            <consortium name="DOE Joint Genome Institute"/>
            <person name="Koch R.A."/>
            <person name="Yoon G."/>
            <person name="Arayal U."/>
            <person name="Lail K."/>
            <person name="Amirebrahimi M."/>
            <person name="Labutti K."/>
            <person name="Lipzen A."/>
            <person name="Riley R."/>
            <person name="Barry K."/>
            <person name="Henrissat B."/>
            <person name="Grigoriev I.V."/>
            <person name="Herr J.R."/>
            <person name="Aime M.C."/>
        </authorList>
    </citation>
    <scope>NUCLEOTIDE SEQUENCE</scope>
    <source>
        <strain evidence="1">MCA 3950</strain>
    </source>
</reference>